<dbReference type="SMART" id="SM00091">
    <property type="entry name" value="PAS"/>
    <property type="match status" value="1"/>
</dbReference>
<feature type="domain" description="GGDEF" evidence="5">
    <location>
        <begin position="390"/>
        <end position="523"/>
    </location>
</feature>
<dbReference type="PROSITE" id="PS50112">
    <property type="entry name" value="PAS"/>
    <property type="match status" value="1"/>
</dbReference>
<dbReference type="InterPro" id="IPR013655">
    <property type="entry name" value="PAS_fold_3"/>
</dbReference>
<dbReference type="Gene3D" id="3.20.20.450">
    <property type="entry name" value="EAL domain"/>
    <property type="match status" value="1"/>
</dbReference>
<dbReference type="KEGG" id="scor:J3U87_01190"/>
<dbReference type="Pfam" id="PF00990">
    <property type="entry name" value="GGDEF"/>
    <property type="match status" value="1"/>
</dbReference>
<dbReference type="InterPro" id="IPR052155">
    <property type="entry name" value="Biofilm_reg_signaling"/>
</dbReference>
<dbReference type="PANTHER" id="PTHR44757:SF2">
    <property type="entry name" value="BIOFILM ARCHITECTURE MAINTENANCE PROTEIN MBAA"/>
    <property type="match status" value="1"/>
</dbReference>
<dbReference type="InterPro" id="IPR003018">
    <property type="entry name" value="GAF"/>
</dbReference>
<keyword evidence="7" id="KW-1185">Reference proteome</keyword>
<dbReference type="InterPro" id="IPR000160">
    <property type="entry name" value="GGDEF_dom"/>
</dbReference>
<dbReference type="InterPro" id="IPR043128">
    <property type="entry name" value="Rev_trsase/Diguanyl_cyclase"/>
</dbReference>
<dbReference type="InterPro" id="IPR029016">
    <property type="entry name" value="GAF-like_dom_sf"/>
</dbReference>
<evidence type="ECO:0000313" key="7">
    <source>
        <dbReference type="Proteomes" id="UP000663929"/>
    </source>
</evidence>
<dbReference type="Gene3D" id="3.30.450.40">
    <property type="match status" value="1"/>
</dbReference>
<dbReference type="PROSITE" id="PS50887">
    <property type="entry name" value="GGDEF"/>
    <property type="match status" value="1"/>
</dbReference>
<evidence type="ECO:0000259" key="2">
    <source>
        <dbReference type="PROSITE" id="PS50112"/>
    </source>
</evidence>
<feature type="domain" description="PAS" evidence="2">
    <location>
        <begin position="229"/>
        <end position="301"/>
    </location>
</feature>
<dbReference type="InterPro" id="IPR035965">
    <property type="entry name" value="PAS-like_dom_sf"/>
</dbReference>
<proteinExistence type="predicted"/>
<dbReference type="NCBIfam" id="TIGR00254">
    <property type="entry name" value="GGDEF"/>
    <property type="match status" value="1"/>
</dbReference>
<dbReference type="InterPro" id="IPR001633">
    <property type="entry name" value="EAL_dom"/>
</dbReference>
<dbReference type="PROSITE" id="PS50113">
    <property type="entry name" value="PAC"/>
    <property type="match status" value="1"/>
</dbReference>
<feature type="domain" description="PAC" evidence="3">
    <location>
        <begin position="305"/>
        <end position="357"/>
    </location>
</feature>
<evidence type="ECO:0000259" key="5">
    <source>
        <dbReference type="PROSITE" id="PS50887"/>
    </source>
</evidence>
<dbReference type="SMART" id="SM00086">
    <property type="entry name" value="PAC"/>
    <property type="match status" value="1"/>
</dbReference>
<name>A0A8A4TNQ2_SULCO</name>
<dbReference type="SUPFAM" id="SSF141868">
    <property type="entry name" value="EAL domain-like"/>
    <property type="match status" value="1"/>
</dbReference>
<dbReference type="Proteomes" id="UP000663929">
    <property type="component" value="Chromosome"/>
</dbReference>
<dbReference type="InterPro" id="IPR001610">
    <property type="entry name" value="PAC"/>
</dbReference>
<dbReference type="EMBL" id="CP071793">
    <property type="protein sequence ID" value="QTD51057.1"/>
    <property type="molecule type" value="Genomic_DNA"/>
</dbReference>
<evidence type="ECO:0000259" key="4">
    <source>
        <dbReference type="PROSITE" id="PS50883"/>
    </source>
</evidence>
<dbReference type="AlphaFoldDB" id="A0A8A4TNQ2"/>
<dbReference type="CDD" id="cd01948">
    <property type="entry name" value="EAL"/>
    <property type="match status" value="1"/>
</dbReference>
<dbReference type="FunFam" id="3.20.20.450:FF:000001">
    <property type="entry name" value="Cyclic di-GMP phosphodiesterase yahA"/>
    <property type="match status" value="1"/>
</dbReference>
<dbReference type="NCBIfam" id="TIGR00229">
    <property type="entry name" value="sensory_box"/>
    <property type="match status" value="1"/>
</dbReference>
<protein>
    <submittedName>
        <fullName evidence="6">EAL domain-containing protein</fullName>
    </submittedName>
</protein>
<accession>A0A8A4TNQ2</accession>
<dbReference type="FunFam" id="3.30.70.270:FF:000001">
    <property type="entry name" value="Diguanylate cyclase domain protein"/>
    <property type="match status" value="1"/>
</dbReference>
<sequence>MSYDAQLRRRIEELIRERDAYAEALMTSNSAFMEKVKEFSIIKRMGESMRWNLDQQKLVTEFVGIVIDETLAENCSLWLVDRVEQRLVLAAAQGQDDPQPVFLANRGMDGTYLRLGQGAAGWVAKHGQSLLIEDVSTDRRFIQLESEISNQIKSLLCLPIFGEKHVIGVFNMSHPNIGAFSQENARVLQLITDQAGLALTNYFLVETIRDFNKKLEHTVLERTRTLRQSEERYTLAAEAGRVGVWDWNLESDELYIAPNLKAILGYGEDEIENHMAAWTNMIHPDDRPRFRYELQRHLDGVTHRLECEYRMVHRDGTTIWFSVRGRVNRDSCGKPVRVVGSNTDTTKRKRMEERLTYSAYHDELTGLPNRALFIDRLKHSLGCASRRKDYRFAILFLDLDHFKIINDSLGHHFGDLLLRQVTRRLEACVRPGDTVARFGGDEFAILLDQIANLAVAEEMASVILERLQQVFELEGHEVFTCSSIGIAFPASGKETPEELLRDADIALYRAKKMGRARFEVFDKSLHLEVLSRLELEHDLRLALKQDEIDVHYQPIVDLRSGKLSGFEALARWHHPLRGLVPPDEFIPIAEETGLITPISKFILARACDDIVKWQKDFPEIGPLTISVNLSTKQFLEGNLIEQVRHVLGESGLPAERLKLEITESLLMEELDMVKLVLGQLRSMNVKLMLDDFGTGYSSLSYLHRFPLNTVKIDASFVRNMHLAEENLAIVRAIKMLAIALNMEVVAEGIETLEQVRQLRALKCEYGQGYYFSKPKSGREIEVLLNQSPGWNSTFERN</sequence>
<dbReference type="GO" id="GO:0071732">
    <property type="term" value="P:cellular response to nitric oxide"/>
    <property type="evidence" value="ECO:0007669"/>
    <property type="project" value="UniProtKB-ARBA"/>
</dbReference>
<dbReference type="InterPro" id="IPR035919">
    <property type="entry name" value="EAL_sf"/>
</dbReference>
<dbReference type="Gene3D" id="3.30.450.20">
    <property type="entry name" value="PAS domain"/>
    <property type="match status" value="1"/>
</dbReference>
<organism evidence="6 7">
    <name type="scientific">Sulfidibacter corallicola</name>
    <dbReference type="NCBI Taxonomy" id="2818388"/>
    <lineage>
        <taxon>Bacteria</taxon>
        <taxon>Pseudomonadati</taxon>
        <taxon>Acidobacteriota</taxon>
        <taxon>Holophagae</taxon>
        <taxon>Acanthopleuribacterales</taxon>
        <taxon>Acanthopleuribacteraceae</taxon>
        <taxon>Sulfidibacter</taxon>
    </lineage>
</organism>
<dbReference type="Pfam" id="PF00563">
    <property type="entry name" value="EAL"/>
    <property type="match status" value="1"/>
</dbReference>
<dbReference type="SUPFAM" id="SSF55781">
    <property type="entry name" value="GAF domain-like"/>
    <property type="match status" value="1"/>
</dbReference>
<dbReference type="GO" id="GO:0071111">
    <property type="term" value="F:cyclic-guanylate-specific phosphodiesterase activity"/>
    <property type="evidence" value="ECO:0007669"/>
    <property type="project" value="UniProtKB-EC"/>
</dbReference>
<dbReference type="CDD" id="cd00130">
    <property type="entry name" value="PAS"/>
    <property type="match status" value="1"/>
</dbReference>
<dbReference type="InterPro" id="IPR000014">
    <property type="entry name" value="PAS"/>
</dbReference>
<dbReference type="SMART" id="SM00267">
    <property type="entry name" value="GGDEF"/>
    <property type="match status" value="1"/>
</dbReference>
<dbReference type="Gene3D" id="3.30.70.270">
    <property type="match status" value="1"/>
</dbReference>
<dbReference type="SMART" id="SM00052">
    <property type="entry name" value="EAL"/>
    <property type="match status" value="1"/>
</dbReference>
<dbReference type="InterPro" id="IPR000700">
    <property type="entry name" value="PAS-assoc_C"/>
</dbReference>
<feature type="domain" description="EAL" evidence="4">
    <location>
        <begin position="532"/>
        <end position="788"/>
    </location>
</feature>
<dbReference type="SUPFAM" id="SSF55785">
    <property type="entry name" value="PYP-like sensor domain (PAS domain)"/>
    <property type="match status" value="1"/>
</dbReference>
<gene>
    <name evidence="6" type="ORF">J3U87_01190</name>
</gene>
<evidence type="ECO:0000256" key="1">
    <source>
        <dbReference type="ARBA" id="ARBA00051114"/>
    </source>
</evidence>
<dbReference type="SUPFAM" id="SSF55073">
    <property type="entry name" value="Nucleotide cyclase"/>
    <property type="match status" value="1"/>
</dbReference>
<dbReference type="PANTHER" id="PTHR44757">
    <property type="entry name" value="DIGUANYLATE CYCLASE DGCP"/>
    <property type="match status" value="1"/>
</dbReference>
<reference evidence="6" key="1">
    <citation type="submission" date="2021-03" db="EMBL/GenBank/DDBJ databases">
        <title>Acanthopleuribacteraceae sp. M133.</title>
        <authorList>
            <person name="Wang G."/>
        </authorList>
    </citation>
    <scope>NUCLEOTIDE SEQUENCE</scope>
    <source>
        <strain evidence="6">M133</strain>
    </source>
</reference>
<comment type="catalytic activity">
    <reaction evidence="1">
        <text>3',3'-c-di-GMP + H2O = 5'-phosphoguanylyl(3'-&gt;5')guanosine + H(+)</text>
        <dbReference type="Rhea" id="RHEA:24902"/>
        <dbReference type="ChEBI" id="CHEBI:15377"/>
        <dbReference type="ChEBI" id="CHEBI:15378"/>
        <dbReference type="ChEBI" id="CHEBI:58754"/>
        <dbReference type="ChEBI" id="CHEBI:58805"/>
        <dbReference type="EC" id="3.1.4.52"/>
    </reaction>
    <physiologicalReaction direction="left-to-right" evidence="1">
        <dbReference type="Rhea" id="RHEA:24903"/>
    </physiologicalReaction>
</comment>
<dbReference type="CDD" id="cd01949">
    <property type="entry name" value="GGDEF"/>
    <property type="match status" value="1"/>
</dbReference>
<evidence type="ECO:0000313" key="6">
    <source>
        <dbReference type="EMBL" id="QTD51057.1"/>
    </source>
</evidence>
<dbReference type="SMART" id="SM00065">
    <property type="entry name" value="GAF"/>
    <property type="match status" value="1"/>
</dbReference>
<dbReference type="InterPro" id="IPR029787">
    <property type="entry name" value="Nucleotide_cyclase"/>
</dbReference>
<evidence type="ECO:0000259" key="3">
    <source>
        <dbReference type="PROSITE" id="PS50113"/>
    </source>
</evidence>
<dbReference type="Pfam" id="PF08447">
    <property type="entry name" value="PAS_3"/>
    <property type="match status" value="1"/>
</dbReference>
<dbReference type="Pfam" id="PF13185">
    <property type="entry name" value="GAF_2"/>
    <property type="match status" value="1"/>
</dbReference>
<dbReference type="RefSeq" id="WP_237381193.1">
    <property type="nucleotide sequence ID" value="NZ_CP071793.1"/>
</dbReference>
<dbReference type="PROSITE" id="PS50883">
    <property type="entry name" value="EAL"/>
    <property type="match status" value="1"/>
</dbReference>